<dbReference type="InterPro" id="IPR012677">
    <property type="entry name" value="Nucleotide-bd_a/b_plait_sf"/>
</dbReference>
<dbReference type="GO" id="GO:0003729">
    <property type="term" value="F:mRNA binding"/>
    <property type="evidence" value="ECO:0007669"/>
    <property type="project" value="InterPro"/>
</dbReference>
<keyword evidence="1 2" id="KW-0694">RNA-binding</keyword>
<dbReference type="OrthoDB" id="8093034at2759"/>
<dbReference type="Gene3D" id="3.30.70.330">
    <property type="match status" value="3"/>
</dbReference>
<evidence type="ECO:0000313" key="5">
    <source>
        <dbReference type="EMBL" id="ODV75827.1"/>
    </source>
</evidence>
<dbReference type="PANTHER" id="PTHR47640:SF5">
    <property type="entry name" value="RRM DOMAIN-CONTAINING PROTEIN"/>
    <property type="match status" value="1"/>
</dbReference>
<dbReference type="Proteomes" id="UP000094389">
    <property type="component" value="Unassembled WGS sequence"/>
</dbReference>
<dbReference type="PROSITE" id="PS50102">
    <property type="entry name" value="RRM"/>
    <property type="match status" value="3"/>
</dbReference>
<name>A0A1E4S8G1_CYBJN</name>
<evidence type="ECO:0000313" key="6">
    <source>
        <dbReference type="Proteomes" id="UP000094389"/>
    </source>
</evidence>
<reference evidence="5 6" key="1">
    <citation type="journal article" date="2016" name="Proc. Natl. Acad. Sci. U.S.A.">
        <title>Comparative genomics of biotechnologically important yeasts.</title>
        <authorList>
            <person name="Riley R."/>
            <person name="Haridas S."/>
            <person name="Wolfe K.H."/>
            <person name="Lopes M.R."/>
            <person name="Hittinger C.T."/>
            <person name="Goeker M."/>
            <person name="Salamov A.A."/>
            <person name="Wisecaver J.H."/>
            <person name="Long T.M."/>
            <person name="Calvey C.H."/>
            <person name="Aerts A.L."/>
            <person name="Barry K.W."/>
            <person name="Choi C."/>
            <person name="Clum A."/>
            <person name="Coughlan A.Y."/>
            <person name="Deshpande S."/>
            <person name="Douglass A.P."/>
            <person name="Hanson S.J."/>
            <person name="Klenk H.-P."/>
            <person name="LaButti K.M."/>
            <person name="Lapidus A."/>
            <person name="Lindquist E.A."/>
            <person name="Lipzen A.M."/>
            <person name="Meier-Kolthoff J.P."/>
            <person name="Ohm R.A."/>
            <person name="Otillar R.P."/>
            <person name="Pangilinan J.L."/>
            <person name="Peng Y."/>
            <person name="Rokas A."/>
            <person name="Rosa C.A."/>
            <person name="Scheuner C."/>
            <person name="Sibirny A.A."/>
            <person name="Slot J.C."/>
            <person name="Stielow J.B."/>
            <person name="Sun H."/>
            <person name="Kurtzman C.P."/>
            <person name="Blackwell M."/>
            <person name="Grigoriev I.V."/>
            <person name="Jeffries T.W."/>
        </authorList>
    </citation>
    <scope>NUCLEOTIDE SEQUENCE [LARGE SCALE GENOMIC DNA]</scope>
    <source>
        <strain evidence="6">ATCC 18201 / CBS 1600 / BCRC 20928 / JCM 3617 / NBRC 0987 / NRRL Y-1542</strain>
    </source>
</reference>
<feature type="compositionally biased region" description="Low complexity" evidence="3">
    <location>
        <begin position="454"/>
        <end position="466"/>
    </location>
</feature>
<dbReference type="InterPro" id="IPR000504">
    <property type="entry name" value="RRM_dom"/>
</dbReference>
<feature type="compositionally biased region" description="Acidic residues" evidence="3">
    <location>
        <begin position="38"/>
        <end position="47"/>
    </location>
</feature>
<feature type="domain" description="RRM" evidence="4">
    <location>
        <begin position="372"/>
        <end position="444"/>
    </location>
</feature>
<feature type="region of interest" description="Disordered" evidence="3">
    <location>
        <begin position="252"/>
        <end position="312"/>
    </location>
</feature>
<dbReference type="InterPro" id="IPR035979">
    <property type="entry name" value="RBD_domain_sf"/>
</dbReference>
<protein>
    <submittedName>
        <fullName evidence="5">RNA-binding domain-containing protein</fullName>
    </submittedName>
</protein>
<feature type="compositionally biased region" description="Polar residues" evidence="3">
    <location>
        <begin position="48"/>
        <end position="60"/>
    </location>
</feature>
<gene>
    <name evidence="5" type="ORF">CYBJADRAFT_159835</name>
</gene>
<feature type="region of interest" description="Disordered" evidence="3">
    <location>
        <begin position="1"/>
        <end position="75"/>
    </location>
</feature>
<dbReference type="Pfam" id="PF00076">
    <property type="entry name" value="RRM_1"/>
    <property type="match status" value="3"/>
</dbReference>
<dbReference type="AlphaFoldDB" id="A0A1E4S8G1"/>
<organism evidence="5 6">
    <name type="scientific">Cyberlindnera jadinii (strain ATCC 18201 / CBS 1600 / BCRC 20928 / JCM 3617 / NBRC 0987 / NRRL Y-1542)</name>
    <name type="common">Torula yeast</name>
    <name type="synonym">Candida utilis</name>
    <dbReference type="NCBI Taxonomy" id="983966"/>
    <lineage>
        <taxon>Eukaryota</taxon>
        <taxon>Fungi</taxon>
        <taxon>Dikarya</taxon>
        <taxon>Ascomycota</taxon>
        <taxon>Saccharomycotina</taxon>
        <taxon>Saccharomycetes</taxon>
        <taxon>Phaffomycetales</taxon>
        <taxon>Phaffomycetaceae</taxon>
        <taxon>Cyberlindnera</taxon>
    </lineage>
</organism>
<dbReference type="OMA" id="ASHTPNE"/>
<proteinExistence type="predicted"/>
<evidence type="ECO:0000256" key="2">
    <source>
        <dbReference type="PROSITE-ProRule" id="PRU00176"/>
    </source>
</evidence>
<dbReference type="STRING" id="983966.A0A1E4S8G1"/>
<dbReference type="InterPro" id="IPR003954">
    <property type="entry name" value="RRM_euk-type"/>
</dbReference>
<dbReference type="EMBL" id="KV453925">
    <property type="protein sequence ID" value="ODV75827.1"/>
    <property type="molecule type" value="Genomic_DNA"/>
</dbReference>
<evidence type="ECO:0000256" key="1">
    <source>
        <dbReference type="ARBA" id="ARBA00022884"/>
    </source>
</evidence>
<dbReference type="GO" id="GO:0034063">
    <property type="term" value="P:stress granule assembly"/>
    <property type="evidence" value="ECO:0007669"/>
    <property type="project" value="TreeGrafter"/>
</dbReference>
<dbReference type="PANTHER" id="PTHR47640">
    <property type="entry name" value="TRNA SELENOCYSTEINE 1-ASSOCIATED PROTEIN 1-RELATED-RELATED"/>
    <property type="match status" value="1"/>
</dbReference>
<accession>A0A1E4S8G1</accession>
<feature type="region of interest" description="Disordered" evidence="3">
    <location>
        <begin position="442"/>
        <end position="475"/>
    </location>
</feature>
<dbReference type="CDD" id="cd00590">
    <property type="entry name" value="RRM_SF"/>
    <property type="match status" value="1"/>
</dbReference>
<evidence type="ECO:0000256" key="3">
    <source>
        <dbReference type="SAM" id="MobiDB-lite"/>
    </source>
</evidence>
<dbReference type="GO" id="GO:0010494">
    <property type="term" value="C:cytoplasmic stress granule"/>
    <property type="evidence" value="ECO:0007669"/>
    <property type="project" value="TreeGrafter"/>
</dbReference>
<dbReference type="RefSeq" id="XP_020072866.1">
    <property type="nucleotide sequence ID" value="XM_020213486.1"/>
</dbReference>
<evidence type="ECO:0000259" key="4">
    <source>
        <dbReference type="PROSITE" id="PS50102"/>
    </source>
</evidence>
<dbReference type="SMART" id="SM00360">
    <property type="entry name" value="RRM"/>
    <property type="match status" value="3"/>
</dbReference>
<sequence>MSVEDKGATAVDAETTDQTTTLKVVVPPAEDGSVVEPTESEQTEESGSDNAEANANNGTDVTEESPKVTPALASQGGREVSHKILYVGGLNAKVTDETIQQVFGADGELAKVNILADKNSPGGSFAFVEFKTEEDAKCCFDRFQAEPPIIEGGKVVINWAYQSQQAKNDPDAVNVFVGDLSTEVDDETLRKAFERFESVQQAHVMWDMQTGHSRGYGFVSFGDEKDASLAIENMNGKVIAGRAIRLNWAHKSNGKHSNGYHGSGRHHGQNNTINNHSNNGSSNNNNGRNHRYNNNQRPHHNNYHNGHHHVNGYYQQQHPQGLIPMVTSGHSSPHMGGGGNPLPLANVGLPGAPMIPPQSYEMVSRKSPVWQTTVYVGNLAHFTTQQELIPLLQTFGFIVDVKFYPERGCAFVKYDTHERATMAILQLGGFIVNGRPLKMGWGRSSHHHQYQNTGANSGANANANGSLNDEAAPPDGYNSQSYGHAVVYGQYDFKKGKEDEQRIRHTRATIGEEPPIPARLYNTVQRVIAHRNKGPEELSQSLRPLQTSLMAYASVASVLVLV</sequence>
<dbReference type="GO" id="GO:0043488">
    <property type="term" value="P:regulation of mRNA stability"/>
    <property type="evidence" value="ECO:0007669"/>
    <property type="project" value="TreeGrafter"/>
</dbReference>
<dbReference type="GeneID" id="30987882"/>
<feature type="domain" description="RRM" evidence="4">
    <location>
        <begin position="173"/>
        <end position="251"/>
    </location>
</feature>
<feature type="compositionally biased region" description="Basic residues" evidence="3">
    <location>
        <begin position="297"/>
        <end position="310"/>
    </location>
</feature>
<dbReference type="InterPro" id="IPR050825">
    <property type="entry name" value="RBM42_RBP45_47-like"/>
</dbReference>
<feature type="compositionally biased region" description="Low complexity" evidence="3">
    <location>
        <begin position="269"/>
        <end position="296"/>
    </location>
</feature>
<dbReference type="GO" id="GO:0000184">
    <property type="term" value="P:nuclear-transcribed mRNA catabolic process, nonsense-mediated decay"/>
    <property type="evidence" value="ECO:0007669"/>
    <property type="project" value="TreeGrafter"/>
</dbReference>
<feature type="domain" description="RRM" evidence="4">
    <location>
        <begin position="83"/>
        <end position="162"/>
    </location>
</feature>
<keyword evidence="6" id="KW-1185">Reference proteome</keyword>
<dbReference type="SUPFAM" id="SSF54928">
    <property type="entry name" value="RNA-binding domain, RBD"/>
    <property type="match status" value="3"/>
</dbReference>
<dbReference type="SMART" id="SM00361">
    <property type="entry name" value="RRM_1"/>
    <property type="match status" value="3"/>
</dbReference>